<evidence type="ECO:0000256" key="6">
    <source>
        <dbReference type="SAM" id="MobiDB-lite"/>
    </source>
</evidence>
<dbReference type="Gene3D" id="3.20.20.70">
    <property type="entry name" value="Aldolase class I"/>
    <property type="match status" value="2"/>
</dbReference>
<dbReference type="RefSeq" id="WP_246183229.1">
    <property type="nucleotide sequence ID" value="NZ_VNHS01000002.1"/>
</dbReference>
<evidence type="ECO:0000256" key="4">
    <source>
        <dbReference type="ARBA" id="ARBA00023295"/>
    </source>
</evidence>
<name>A0A5S5CHF9_9BACL</name>
<dbReference type="EMBL" id="VNHS01000002">
    <property type="protein sequence ID" value="TYP77463.1"/>
    <property type="molecule type" value="Genomic_DNA"/>
</dbReference>
<evidence type="ECO:0000256" key="5">
    <source>
        <dbReference type="RuleBase" id="RU361168"/>
    </source>
</evidence>
<dbReference type="CDD" id="cd14792">
    <property type="entry name" value="GH27"/>
    <property type="match status" value="1"/>
</dbReference>
<evidence type="ECO:0000256" key="3">
    <source>
        <dbReference type="ARBA" id="ARBA00022801"/>
    </source>
</evidence>
<proteinExistence type="inferred from homology"/>
<dbReference type="InterPro" id="IPR013785">
    <property type="entry name" value="Aldolase_TIM"/>
</dbReference>
<feature type="compositionally biased region" description="Polar residues" evidence="6">
    <location>
        <begin position="1"/>
        <end position="22"/>
    </location>
</feature>
<dbReference type="GO" id="GO:0005975">
    <property type="term" value="P:carbohydrate metabolic process"/>
    <property type="evidence" value="ECO:0007669"/>
    <property type="project" value="InterPro"/>
</dbReference>
<evidence type="ECO:0000313" key="8">
    <source>
        <dbReference type="EMBL" id="TYP77463.1"/>
    </source>
</evidence>
<organism evidence="8 9">
    <name type="scientific">Paenibacillus methanolicus</name>
    <dbReference type="NCBI Taxonomy" id="582686"/>
    <lineage>
        <taxon>Bacteria</taxon>
        <taxon>Bacillati</taxon>
        <taxon>Bacillota</taxon>
        <taxon>Bacilli</taxon>
        <taxon>Bacillales</taxon>
        <taxon>Paenibacillaceae</taxon>
        <taxon>Paenibacillus</taxon>
    </lineage>
</organism>
<sequence>MDKFMNMNSKSTSVPARTTSRTAPDEITDPDYRFPAFTNGKVLLNKKQGCLPAMGWNSWNAFGSKNNEILTKAMADAMVDLGLADLGYKYVVLDDGCYKSERVNGLLSNETIKFPSGFKALSDYIHGKGLKFGMYNDIGTHLCAGSAVGTCGFEDVDTRSYIDWGVDFIKVDNCYYLWDNATFSDSANAKYSYAPNIRSITVIGEELNVTLNAVKDGVLRGQGASKNRGDYVTNIGTFDGTNVGITPVGDRWGELEFTVNAPASGSYAITVNFASGEENGTGRWLQLAVGTAENETRYFDNMLPLTLSTADFADSEEITVTLIEGENIIRLMNHRRQENTLNSYAALLEGLNKADPAHDIVLSICEWGKTQPQNWGYKVGDSWRILNDITFRVGSDGDPGSAEWSSNHTASITSQYSKAVIMDEFAGVDKGWNDPDMLVIGMNGITTTMSKTHMTMWCMMNAPIMLGMDLRRVAKGDELWMIIANQDVIALNQDPLGIQAKRIYCSIDNANPDTAYIANTNRVDILVKPLANGDIAISFINLGDSKDTKEHSVDVSRIIDYLGQKIMDAEKFKNAASYCLKDLWTGEVTTNTLRTFSVTGIDAYDNVTIRVTPV</sequence>
<feature type="region of interest" description="Disordered" evidence="6">
    <location>
        <begin position="1"/>
        <end position="25"/>
    </location>
</feature>
<reference evidence="8 9" key="1">
    <citation type="submission" date="2019-07" db="EMBL/GenBank/DDBJ databases">
        <title>Genomic Encyclopedia of Type Strains, Phase III (KMG-III): the genomes of soil and plant-associated and newly described type strains.</title>
        <authorList>
            <person name="Whitman W."/>
        </authorList>
    </citation>
    <scope>NUCLEOTIDE SEQUENCE [LARGE SCALE GENOMIC DNA]</scope>
    <source>
        <strain evidence="8 9">BL24</strain>
    </source>
</reference>
<comment type="catalytic activity">
    <reaction evidence="5">
        <text>Hydrolysis of terminal, non-reducing alpha-D-galactose residues in alpha-D-galactosides, including galactose oligosaccharides, galactomannans and galactolipids.</text>
        <dbReference type="EC" id="3.2.1.22"/>
    </reaction>
</comment>
<feature type="domain" description="Alpha galactosidase C-terminal" evidence="7">
    <location>
        <begin position="522"/>
        <end position="595"/>
    </location>
</feature>
<dbReference type="PRINTS" id="PR00740">
    <property type="entry name" value="GLHYDRLASE27"/>
</dbReference>
<dbReference type="Gene3D" id="2.60.40.1180">
    <property type="entry name" value="Golgi alpha-mannosidase II"/>
    <property type="match status" value="1"/>
</dbReference>
<evidence type="ECO:0000313" key="9">
    <source>
        <dbReference type="Proteomes" id="UP000323257"/>
    </source>
</evidence>
<dbReference type="InterPro" id="IPR002241">
    <property type="entry name" value="Glyco_hydro_27"/>
</dbReference>
<protein>
    <recommendedName>
        <fullName evidence="5">Alpha-galactosidase</fullName>
        <ecNumber evidence="5">3.2.1.22</ecNumber>
    </recommendedName>
    <alternativeName>
        <fullName evidence="5">Melibiase</fullName>
    </alternativeName>
</protein>
<dbReference type="AlphaFoldDB" id="A0A5S5CHF9"/>
<dbReference type="InterPro" id="IPR041233">
    <property type="entry name" value="Melibiase_C"/>
</dbReference>
<evidence type="ECO:0000259" key="7">
    <source>
        <dbReference type="Pfam" id="PF17801"/>
    </source>
</evidence>
<dbReference type="EC" id="3.2.1.22" evidence="5"/>
<dbReference type="InterPro" id="IPR013780">
    <property type="entry name" value="Glyco_hydro_b"/>
</dbReference>
<dbReference type="InterPro" id="IPR008979">
    <property type="entry name" value="Galactose-bd-like_sf"/>
</dbReference>
<dbReference type="GO" id="GO:0004557">
    <property type="term" value="F:alpha-galactosidase activity"/>
    <property type="evidence" value="ECO:0007669"/>
    <property type="project" value="UniProtKB-EC"/>
</dbReference>
<keyword evidence="3 5" id="KW-0378">Hydrolase</keyword>
<keyword evidence="5" id="KW-1015">Disulfide bond</keyword>
<accession>A0A5S5CHF9</accession>
<dbReference type="Pfam" id="PF17801">
    <property type="entry name" value="Melibiase_C"/>
    <property type="match status" value="1"/>
</dbReference>
<evidence type="ECO:0000256" key="1">
    <source>
        <dbReference type="ARBA" id="ARBA00009743"/>
    </source>
</evidence>
<dbReference type="Proteomes" id="UP000323257">
    <property type="component" value="Unassembled WGS sequence"/>
</dbReference>
<dbReference type="SUPFAM" id="SSF49785">
    <property type="entry name" value="Galactose-binding domain-like"/>
    <property type="match status" value="1"/>
</dbReference>
<keyword evidence="4 5" id="KW-0326">Glycosidase</keyword>
<dbReference type="SUPFAM" id="SSF51445">
    <property type="entry name" value="(Trans)glycosidases"/>
    <property type="match status" value="2"/>
</dbReference>
<evidence type="ECO:0000256" key="2">
    <source>
        <dbReference type="ARBA" id="ARBA00022729"/>
    </source>
</evidence>
<comment type="caution">
    <text evidence="8">The sequence shown here is derived from an EMBL/GenBank/DDBJ whole genome shotgun (WGS) entry which is preliminary data.</text>
</comment>
<keyword evidence="2" id="KW-0732">Signal</keyword>
<comment type="similarity">
    <text evidence="1 5">Belongs to the glycosyl hydrolase 27 family.</text>
</comment>
<keyword evidence="9" id="KW-1185">Reference proteome</keyword>
<dbReference type="PANTHER" id="PTHR11452:SF75">
    <property type="entry name" value="ALPHA-GALACTOSIDASE MEL1"/>
    <property type="match status" value="1"/>
</dbReference>
<dbReference type="PANTHER" id="PTHR11452">
    <property type="entry name" value="ALPHA-GALACTOSIDASE/ALPHA-N-ACETYLGALACTOSAMINIDASE"/>
    <property type="match status" value="1"/>
</dbReference>
<gene>
    <name evidence="8" type="ORF">BCM02_10223</name>
</gene>
<dbReference type="Pfam" id="PF16499">
    <property type="entry name" value="Melibiase_2"/>
    <property type="match status" value="2"/>
</dbReference>
<dbReference type="InterPro" id="IPR017853">
    <property type="entry name" value="GH"/>
</dbReference>